<keyword evidence="5" id="KW-1185">Reference proteome</keyword>
<feature type="transmembrane region" description="Helical" evidence="1">
    <location>
        <begin position="510"/>
        <end position="531"/>
    </location>
</feature>
<evidence type="ECO:0000256" key="2">
    <source>
        <dbReference type="SAM" id="SignalP"/>
    </source>
</evidence>
<dbReference type="Proteomes" id="UP000593932">
    <property type="component" value="Chromosome"/>
</dbReference>
<evidence type="ECO:0000259" key="3">
    <source>
        <dbReference type="Pfam" id="PF13229"/>
    </source>
</evidence>
<dbReference type="InterPro" id="IPR012334">
    <property type="entry name" value="Pectin_lyas_fold"/>
</dbReference>
<organism evidence="4 5">
    <name type="scientific">Novilysobacter avium</name>
    <dbReference type="NCBI Taxonomy" id="2781023"/>
    <lineage>
        <taxon>Bacteria</taxon>
        <taxon>Pseudomonadati</taxon>
        <taxon>Pseudomonadota</taxon>
        <taxon>Gammaproteobacteria</taxon>
        <taxon>Lysobacterales</taxon>
        <taxon>Lysobacteraceae</taxon>
        <taxon>Novilysobacter</taxon>
    </lineage>
</organism>
<protein>
    <submittedName>
        <fullName evidence="4">Right-handed parallel beta-helix repeat-containing protein</fullName>
    </submittedName>
</protein>
<dbReference type="InterPro" id="IPR011050">
    <property type="entry name" value="Pectin_lyase_fold/virulence"/>
</dbReference>
<feature type="chain" id="PRO_5045981394" evidence="2">
    <location>
        <begin position="19"/>
        <end position="919"/>
    </location>
</feature>
<keyword evidence="2" id="KW-0732">Signal</keyword>
<feature type="domain" description="Right handed beta helix" evidence="3">
    <location>
        <begin position="147"/>
        <end position="251"/>
    </location>
</feature>
<evidence type="ECO:0000313" key="5">
    <source>
        <dbReference type="Proteomes" id="UP000593932"/>
    </source>
</evidence>
<name>A0A7S6UJB0_9GAMM</name>
<gene>
    <name evidence="4" type="ORF">INQ42_08380</name>
</gene>
<dbReference type="SMART" id="SM00710">
    <property type="entry name" value="PbH1"/>
    <property type="match status" value="8"/>
</dbReference>
<dbReference type="InterPro" id="IPR039448">
    <property type="entry name" value="Beta_helix"/>
</dbReference>
<dbReference type="SUPFAM" id="SSF51126">
    <property type="entry name" value="Pectin lyase-like"/>
    <property type="match status" value="1"/>
</dbReference>
<keyword evidence="1" id="KW-0812">Transmembrane</keyword>
<dbReference type="Pfam" id="PF13229">
    <property type="entry name" value="Beta_helix"/>
    <property type="match status" value="1"/>
</dbReference>
<proteinExistence type="predicted"/>
<dbReference type="RefSeq" id="WP_194033877.1">
    <property type="nucleotide sequence ID" value="NZ_CP063657.1"/>
</dbReference>
<reference evidence="4 5" key="1">
    <citation type="submission" date="2020-10" db="EMBL/GenBank/DDBJ databases">
        <title>complete genome sequencing of Lysobacter sp. H23M41.</title>
        <authorList>
            <person name="Bae J.-W."/>
            <person name="Lee S.-Y."/>
        </authorList>
    </citation>
    <scope>NUCLEOTIDE SEQUENCE [LARGE SCALE GENOMIC DNA]</scope>
    <source>
        <strain evidence="4 5">H23M41</strain>
    </source>
</reference>
<sequence>MLTGLACLAGLLAQPAAAAEWFVSTSGSDTTGDGRLQSPFRTIKHLLAQNEGIARAGDTIVLRGPAGENTYEECDVRLRVPLTLQSYPGERAHVHCDIHTPDSVAIQIDPAASGSTLRNLEISGGAVYGVMMQTNWSQGDVTGNTGASNILLEDLLIRDTGRDGIKITPQSNNVTVRRTEIRNTGAIYPPGTPTEDMNADGIDNVNGSSMLVEDSWIHDIATTGLYFKGGAADVVIQRNRIENTGVAGILVGFDTSPEYFDIGRNPRYYESVRGIVRNNVVRNTAYAGIGLYASKDALVANNTIIDAGRTGHAALYFGISFQDWGSHAGRPPSVNPRLLNNLVRMQGGTCIEIRQSEELGGLQGLDGSPGSNWNGFEDAGCRFVDNRAGTGFLPAAAGSLAQWRKATGSDTDSVQAVFPLDDDGKPLAESPAVGAGTIVADIGDDIEGVKRTPPYSIGAFQSVAPAAAGVVPMTLLPGGARRATAAGSALLAMAPFSEVLPTRQRRWLSMAPWLATLALMLAAITYGALLIRKRNVTGWLWAYLRQDWREPVAAGTTRHLLFCFVDHFEPGWQSPGLAVERARVARWSRDLPTLCAGHRDADGRPPVHTFFYPEEEYRPEHIDALVDLCRQGLGEIEIHLHHDNETEAGLRGTLSGFTELLARRHDALPRDPFSGQPRWAFIHGNWALDNSHPSGRHCGVSNELVILREQGCYADFTLPAAPDPCQTRTINSIYYATGDPARSKSHDTGVRVRTGGVGEGDLMIIQGPLGLRWKDRKFGIFPRIENADVRAGAPPTRERIDGWVKTGIHVAGRPEWIIVKVHTHGAEEVDMDTLLGSAMDEAYAYMESRYNDGEHWKLHYVSARETYNIIKAAECGLSGDPGGYRDFDIPRPAYGVHHVQEARTPVDAAGTEECNAFAS</sequence>
<dbReference type="Gene3D" id="2.160.20.10">
    <property type="entry name" value="Single-stranded right-handed beta-helix, Pectin lyase-like"/>
    <property type="match status" value="1"/>
</dbReference>
<evidence type="ECO:0000256" key="1">
    <source>
        <dbReference type="SAM" id="Phobius"/>
    </source>
</evidence>
<feature type="signal peptide" evidence="2">
    <location>
        <begin position="1"/>
        <end position="18"/>
    </location>
</feature>
<evidence type="ECO:0000313" key="4">
    <source>
        <dbReference type="EMBL" id="QOW21294.1"/>
    </source>
</evidence>
<keyword evidence="1" id="KW-0472">Membrane</keyword>
<keyword evidence="1" id="KW-1133">Transmembrane helix</keyword>
<dbReference type="EMBL" id="CP063657">
    <property type="protein sequence ID" value="QOW21294.1"/>
    <property type="molecule type" value="Genomic_DNA"/>
</dbReference>
<dbReference type="InterPro" id="IPR006626">
    <property type="entry name" value="PbH1"/>
</dbReference>
<accession>A0A7S6UJB0</accession>